<name>A0A5J9UP46_9POAL</name>
<sequence length="427" mass="44084">MAKKKKQPARGASASQKAAAPSPGRGINAAPPGARLVAEAAGLPNFWWRLHGIWEFVCSLFARRAAAGGLGVPTLQGDATRGAQHHPAEAPPAAPVAQHHAEAPPAAPDPASTSSLPPGFGVSAEVGELRAAGGTPSAKDETPSGKKVAGQDDVQGGGEGAHHHTETVVFEEAPPAALTPDASVRHAATSSLPQGTAPARVPSSSATSLGADEAGLVDGSSSQDCDPAARPQDGADASVGTSHHAATSSSSFPQVTPAARALGDLAAGGANQAGRGGKGGGRRAKPGRAKKAKKVNGTSEWIDDEEYAEEVIDPEIEAHCKYVKKVSAWRKGYTICLICHLEGKQKEIKGDNDEIIKHCLGIHKGEGYKCEKRGCLARGKTKHDTEHQWKNLLKKFSRLQSTSSGESEPLGSRVTETAILSCCIPFT</sequence>
<organism evidence="2 3">
    <name type="scientific">Eragrostis curvula</name>
    <name type="common">weeping love grass</name>
    <dbReference type="NCBI Taxonomy" id="38414"/>
    <lineage>
        <taxon>Eukaryota</taxon>
        <taxon>Viridiplantae</taxon>
        <taxon>Streptophyta</taxon>
        <taxon>Embryophyta</taxon>
        <taxon>Tracheophyta</taxon>
        <taxon>Spermatophyta</taxon>
        <taxon>Magnoliopsida</taxon>
        <taxon>Liliopsida</taxon>
        <taxon>Poales</taxon>
        <taxon>Poaceae</taxon>
        <taxon>PACMAD clade</taxon>
        <taxon>Chloridoideae</taxon>
        <taxon>Eragrostideae</taxon>
        <taxon>Eragrostidinae</taxon>
        <taxon>Eragrostis</taxon>
    </lineage>
</organism>
<gene>
    <name evidence="2" type="ORF">EJB05_27428</name>
</gene>
<dbReference type="Proteomes" id="UP000324897">
    <property type="component" value="Chromosome 2"/>
</dbReference>
<evidence type="ECO:0000256" key="1">
    <source>
        <dbReference type="SAM" id="MobiDB-lite"/>
    </source>
</evidence>
<proteinExistence type="predicted"/>
<feature type="region of interest" description="Disordered" evidence="1">
    <location>
        <begin position="1"/>
        <end position="27"/>
    </location>
</feature>
<feature type="region of interest" description="Disordered" evidence="1">
    <location>
        <begin position="268"/>
        <end position="297"/>
    </location>
</feature>
<feature type="compositionally biased region" description="Low complexity" evidence="1">
    <location>
        <begin position="241"/>
        <end position="251"/>
    </location>
</feature>
<dbReference type="AlphaFoldDB" id="A0A5J9UP46"/>
<feature type="compositionally biased region" description="Basic residues" evidence="1">
    <location>
        <begin position="280"/>
        <end position="294"/>
    </location>
</feature>
<comment type="caution">
    <text evidence="2">The sequence shown here is derived from an EMBL/GenBank/DDBJ whole genome shotgun (WGS) entry which is preliminary data.</text>
</comment>
<feature type="non-terminal residue" evidence="2">
    <location>
        <position position="1"/>
    </location>
</feature>
<dbReference type="EMBL" id="RWGY01000013">
    <property type="protein sequence ID" value="TVU24957.1"/>
    <property type="molecule type" value="Genomic_DNA"/>
</dbReference>
<feature type="compositionally biased region" description="Low complexity" evidence="1">
    <location>
        <begin position="9"/>
        <end position="23"/>
    </location>
</feature>
<feature type="region of interest" description="Disordered" evidence="1">
    <location>
        <begin position="180"/>
        <end position="254"/>
    </location>
</feature>
<protein>
    <submittedName>
        <fullName evidence="2">Uncharacterized protein</fullName>
    </submittedName>
</protein>
<keyword evidence="3" id="KW-1185">Reference proteome</keyword>
<reference evidence="2 3" key="1">
    <citation type="journal article" date="2019" name="Sci. Rep.">
        <title>A high-quality genome of Eragrostis curvula grass provides insights into Poaceae evolution and supports new strategies to enhance forage quality.</title>
        <authorList>
            <person name="Carballo J."/>
            <person name="Santos B.A.C.M."/>
            <person name="Zappacosta D."/>
            <person name="Garbus I."/>
            <person name="Selva J.P."/>
            <person name="Gallo C.A."/>
            <person name="Diaz A."/>
            <person name="Albertini E."/>
            <person name="Caccamo M."/>
            <person name="Echenique V."/>
        </authorList>
    </citation>
    <scope>NUCLEOTIDE SEQUENCE [LARGE SCALE GENOMIC DNA]</scope>
    <source>
        <strain evidence="3">cv. Victoria</strain>
        <tissue evidence="2">Leaf</tissue>
    </source>
</reference>
<evidence type="ECO:0000313" key="2">
    <source>
        <dbReference type="EMBL" id="TVU24957.1"/>
    </source>
</evidence>
<accession>A0A5J9UP46</accession>
<dbReference type="Gramene" id="TVU24957">
    <property type="protein sequence ID" value="TVU24957"/>
    <property type="gene ID" value="EJB05_27428"/>
</dbReference>
<feature type="region of interest" description="Disordered" evidence="1">
    <location>
        <begin position="76"/>
        <end position="162"/>
    </location>
</feature>
<evidence type="ECO:0000313" key="3">
    <source>
        <dbReference type="Proteomes" id="UP000324897"/>
    </source>
</evidence>